<sequence length="164" mass="18221">MTVTVTDGHRAATEAWRGFSGTRWRGQVDVRDFIQANYTPYDGDSTFLAGPTERTLAVWGKVAAPFPEERRRGVYDVDTATPSTIISHAPGFIDRDRELIVGLQTDPQLRHPPGPARRSGVDPLCPRARLDRRLVGRRRARRVPRRSGQPRPGGHPAVPQAGRP</sequence>
<dbReference type="EMBL" id="BJHV01000001">
    <property type="protein sequence ID" value="GDY41244.1"/>
    <property type="molecule type" value="Genomic_DNA"/>
</dbReference>
<evidence type="ECO:0000313" key="3">
    <source>
        <dbReference type="EMBL" id="GDY41244.1"/>
    </source>
</evidence>
<proteinExistence type="predicted"/>
<accession>A0A4D4JZ89</accession>
<protein>
    <recommendedName>
        <fullName evidence="2">PFL domain-containing protein</fullName>
    </recommendedName>
</protein>
<dbReference type="AlphaFoldDB" id="A0A4D4JZ89"/>
<evidence type="ECO:0000313" key="4">
    <source>
        <dbReference type="Proteomes" id="UP000299290"/>
    </source>
</evidence>
<feature type="domain" description="PFL" evidence="2">
    <location>
        <begin position="30"/>
        <end position="112"/>
    </location>
</feature>
<dbReference type="GO" id="GO:0008861">
    <property type="term" value="F:formate C-acetyltransferase activity"/>
    <property type="evidence" value="ECO:0007669"/>
    <property type="project" value="TreeGrafter"/>
</dbReference>
<dbReference type="Pfam" id="PF02901">
    <property type="entry name" value="PFL-like"/>
    <property type="match status" value="1"/>
</dbReference>
<feature type="region of interest" description="Disordered" evidence="1">
    <location>
        <begin position="106"/>
        <end position="164"/>
    </location>
</feature>
<feature type="compositionally biased region" description="Basic residues" evidence="1">
    <location>
        <begin position="135"/>
        <end position="145"/>
    </location>
</feature>
<dbReference type="PANTHER" id="PTHR30191:SF0">
    <property type="entry name" value="FORMATE ACETYLTRANSFERASE 1"/>
    <property type="match status" value="1"/>
</dbReference>
<dbReference type="Proteomes" id="UP000299290">
    <property type="component" value="Unassembled WGS sequence"/>
</dbReference>
<dbReference type="InterPro" id="IPR004184">
    <property type="entry name" value="PFL_dom"/>
</dbReference>
<evidence type="ECO:0000256" key="1">
    <source>
        <dbReference type="SAM" id="MobiDB-lite"/>
    </source>
</evidence>
<dbReference type="GO" id="GO:0005829">
    <property type="term" value="C:cytosol"/>
    <property type="evidence" value="ECO:0007669"/>
    <property type="project" value="TreeGrafter"/>
</dbReference>
<dbReference type="InterPro" id="IPR050244">
    <property type="entry name" value="Auton_GlycylRad_Cofactor"/>
</dbReference>
<dbReference type="SUPFAM" id="SSF51998">
    <property type="entry name" value="PFL-like glycyl radical enzymes"/>
    <property type="match status" value="1"/>
</dbReference>
<organism evidence="3 4">
    <name type="scientific">Streptomyces antimycoticus</name>
    <dbReference type="NCBI Taxonomy" id="68175"/>
    <lineage>
        <taxon>Bacteria</taxon>
        <taxon>Bacillati</taxon>
        <taxon>Actinomycetota</taxon>
        <taxon>Actinomycetes</taxon>
        <taxon>Kitasatosporales</taxon>
        <taxon>Streptomycetaceae</taxon>
        <taxon>Streptomyces</taxon>
        <taxon>Streptomyces violaceusniger group</taxon>
    </lineage>
</organism>
<evidence type="ECO:0000259" key="2">
    <source>
        <dbReference type="Pfam" id="PF02901"/>
    </source>
</evidence>
<gene>
    <name evidence="3" type="ORF">SANT12839_021260</name>
</gene>
<name>A0A4D4JZ89_9ACTN</name>
<reference evidence="3 4" key="1">
    <citation type="journal article" date="2020" name="Int. J. Syst. Evol. Microbiol.">
        <title>Reclassification of Streptomyces castelarensis and Streptomyces sporoclivatus as later heterotypic synonyms of Streptomyces antimycoticus.</title>
        <authorList>
            <person name="Komaki H."/>
            <person name="Tamura T."/>
        </authorList>
    </citation>
    <scope>NUCLEOTIDE SEQUENCE [LARGE SCALE GENOMIC DNA]</scope>
    <source>
        <strain evidence="3 4">NBRC 12839</strain>
    </source>
</reference>
<dbReference type="PANTHER" id="PTHR30191">
    <property type="entry name" value="FORMATE ACETYLTRANSFERASE"/>
    <property type="match status" value="1"/>
</dbReference>
<dbReference type="Gene3D" id="3.20.70.20">
    <property type="match status" value="1"/>
</dbReference>
<keyword evidence="4" id="KW-1185">Reference proteome</keyword>
<comment type="caution">
    <text evidence="3">The sequence shown here is derived from an EMBL/GenBank/DDBJ whole genome shotgun (WGS) entry which is preliminary data.</text>
</comment>